<dbReference type="EMBL" id="PQXO01000073">
    <property type="protein sequence ID" value="TGO90235.1"/>
    <property type="molecule type" value="Genomic_DNA"/>
</dbReference>
<evidence type="ECO:0000313" key="2">
    <source>
        <dbReference type="Proteomes" id="UP000297280"/>
    </source>
</evidence>
<dbReference type="AlphaFoldDB" id="A0A4Z1L063"/>
<protein>
    <submittedName>
        <fullName evidence="1">Uncharacterized protein</fullName>
    </submittedName>
</protein>
<name>A0A4Z1L063_9HELO</name>
<reference evidence="1 2" key="1">
    <citation type="submission" date="2017-12" db="EMBL/GenBank/DDBJ databases">
        <title>Comparative genomics of Botrytis spp.</title>
        <authorList>
            <person name="Valero-Jimenez C.A."/>
            <person name="Tapia P."/>
            <person name="Veloso J."/>
            <person name="Silva-Moreno E."/>
            <person name="Staats M."/>
            <person name="Valdes J.H."/>
            <person name="Van Kan J.A.L."/>
        </authorList>
    </citation>
    <scope>NUCLEOTIDE SEQUENCE [LARGE SCALE GENOMIC DNA]</scope>
    <source>
        <strain evidence="1 2">MUCL3349</strain>
    </source>
</reference>
<evidence type="ECO:0000313" key="1">
    <source>
        <dbReference type="EMBL" id="TGO90235.1"/>
    </source>
</evidence>
<proteinExistence type="predicted"/>
<keyword evidence="2" id="KW-1185">Reference proteome</keyword>
<dbReference type="OrthoDB" id="3560152at2759"/>
<accession>A0A4Z1L063</accession>
<sequence>MDNSNASSGSQARAGLSTAANDEVRPIIYQGVIIGYARRPVIRCNDAGYERLLRDFREGRSIEEQVARIQERRN</sequence>
<dbReference type="Proteomes" id="UP000297280">
    <property type="component" value="Unassembled WGS sequence"/>
</dbReference>
<gene>
    <name evidence="1" type="ORF">BPOR_0073g00100</name>
</gene>
<organism evidence="1 2">
    <name type="scientific">Botrytis porri</name>
    <dbReference type="NCBI Taxonomy" id="87229"/>
    <lineage>
        <taxon>Eukaryota</taxon>
        <taxon>Fungi</taxon>
        <taxon>Dikarya</taxon>
        <taxon>Ascomycota</taxon>
        <taxon>Pezizomycotina</taxon>
        <taxon>Leotiomycetes</taxon>
        <taxon>Helotiales</taxon>
        <taxon>Sclerotiniaceae</taxon>
        <taxon>Botrytis</taxon>
    </lineage>
</organism>
<comment type="caution">
    <text evidence="1">The sequence shown here is derived from an EMBL/GenBank/DDBJ whole genome shotgun (WGS) entry which is preliminary data.</text>
</comment>